<feature type="domain" description="Helicase C-terminal" evidence="9">
    <location>
        <begin position="512"/>
        <end position="697"/>
    </location>
</feature>
<evidence type="ECO:0000256" key="3">
    <source>
        <dbReference type="ARBA" id="ARBA00022806"/>
    </source>
</evidence>
<dbReference type="Pfam" id="PF00270">
    <property type="entry name" value="DEAD"/>
    <property type="match status" value="1"/>
</dbReference>
<dbReference type="InterPro" id="IPR014001">
    <property type="entry name" value="Helicase_ATP-bd"/>
</dbReference>
<evidence type="ECO:0000256" key="5">
    <source>
        <dbReference type="SAM" id="Coils"/>
    </source>
</evidence>
<accession>A0A7S3PY36</accession>
<dbReference type="SMART" id="SM00490">
    <property type="entry name" value="HELICc"/>
    <property type="match status" value="1"/>
</dbReference>
<proteinExistence type="predicted"/>
<feature type="region of interest" description="Disordered" evidence="6">
    <location>
        <begin position="448"/>
        <end position="484"/>
    </location>
</feature>
<dbReference type="GO" id="GO:0016787">
    <property type="term" value="F:hydrolase activity"/>
    <property type="evidence" value="ECO:0007669"/>
    <property type="project" value="UniProtKB-KW"/>
</dbReference>
<keyword evidence="1" id="KW-0547">Nucleotide-binding</keyword>
<evidence type="ECO:0000256" key="2">
    <source>
        <dbReference type="ARBA" id="ARBA00022801"/>
    </source>
</evidence>
<dbReference type="AlphaFoldDB" id="A0A7S3PY36"/>
<keyword evidence="2" id="KW-0378">Hydrolase</keyword>
<dbReference type="GO" id="GO:0003676">
    <property type="term" value="F:nucleic acid binding"/>
    <property type="evidence" value="ECO:0007669"/>
    <property type="project" value="InterPro"/>
</dbReference>
<dbReference type="InterPro" id="IPR001650">
    <property type="entry name" value="Helicase_C-like"/>
</dbReference>
<dbReference type="SMART" id="SM00487">
    <property type="entry name" value="DEXDc"/>
    <property type="match status" value="1"/>
</dbReference>
<evidence type="ECO:0008006" key="11">
    <source>
        <dbReference type="Google" id="ProtNLM"/>
    </source>
</evidence>
<organism evidence="10">
    <name type="scientific">Chaetoceros debilis</name>
    <dbReference type="NCBI Taxonomy" id="122233"/>
    <lineage>
        <taxon>Eukaryota</taxon>
        <taxon>Sar</taxon>
        <taxon>Stramenopiles</taxon>
        <taxon>Ochrophyta</taxon>
        <taxon>Bacillariophyta</taxon>
        <taxon>Coscinodiscophyceae</taxon>
        <taxon>Chaetocerotophycidae</taxon>
        <taxon>Chaetocerotales</taxon>
        <taxon>Chaetocerotaceae</taxon>
        <taxon>Chaetoceros</taxon>
    </lineage>
</organism>
<dbReference type="PROSITE" id="PS51192">
    <property type="entry name" value="HELICASE_ATP_BIND_1"/>
    <property type="match status" value="1"/>
</dbReference>
<dbReference type="PROSITE" id="PS51194">
    <property type="entry name" value="HELICASE_CTER"/>
    <property type="match status" value="1"/>
</dbReference>
<dbReference type="GO" id="GO:0055087">
    <property type="term" value="C:Ski complex"/>
    <property type="evidence" value="ECO:0007669"/>
    <property type="project" value="TreeGrafter"/>
</dbReference>
<evidence type="ECO:0000259" key="8">
    <source>
        <dbReference type="PROSITE" id="PS51192"/>
    </source>
</evidence>
<feature type="coiled-coil region" evidence="5">
    <location>
        <begin position="817"/>
        <end position="844"/>
    </location>
</feature>
<dbReference type="GO" id="GO:0005524">
    <property type="term" value="F:ATP binding"/>
    <property type="evidence" value="ECO:0007669"/>
    <property type="project" value="UniProtKB-KW"/>
</dbReference>
<evidence type="ECO:0000256" key="6">
    <source>
        <dbReference type="SAM" id="MobiDB-lite"/>
    </source>
</evidence>
<feature type="compositionally biased region" description="Basic and acidic residues" evidence="6">
    <location>
        <begin position="451"/>
        <end position="464"/>
    </location>
</feature>
<evidence type="ECO:0000256" key="7">
    <source>
        <dbReference type="SAM" id="SignalP"/>
    </source>
</evidence>
<keyword evidence="3" id="KW-0347">Helicase</keyword>
<dbReference type="InterPro" id="IPR011545">
    <property type="entry name" value="DEAD/DEAH_box_helicase_dom"/>
</dbReference>
<evidence type="ECO:0000256" key="1">
    <source>
        <dbReference type="ARBA" id="ARBA00022741"/>
    </source>
</evidence>
<keyword evidence="7" id="KW-0732">Signal</keyword>
<sequence>MLMILILLHIHVAAAFLTPQSFVDKSPATARRSTLTQYAKKDSLNAIDDPFEILGRDTFQKYFEFPIDSWQAKAGGEIVEGRNVIACAPTGAGKTVVGEMALHLAFHSGRNAIYTTPLKALSNQKFAELRSSFGSKNVGLATGDMSINRGAQIMVMTTEVYRNMAWRAIDEEIEESEDEMLDDVISSKGRSELSNLACVVLDEFHYMGQKGRGGVWEECVITSPSHTQIVALSATLPNAANLAQWMQKVSDRHSTLIMNDSGRPVPLRFMYANRDGIEFIFSNRDAGPGAPLGLLGYRGDGVPESQQKKKKKTKSDEVGITKHLEEFGIPQYPKGLQMNHKLKSAMRKRSERINRLVAKRSLEGDDRRKFQRNRRDDSVERRISPREERKQRERILKQEMRKEVPSLHFLVRRLNQIDLLPAIFFLFSRVGCDEAAGSICHQMKKQAAFKASKEQRSPIDSNDKKGRKSRQRSAKKEDSLLMKDGKGRTFRSESNFITEETMTSIIDGADIYVDEEITNPLEDENLHSYADRGLLTYSQVKEVASRIKLFNEANEEIKFSDENIDRFLHGVGSHHAGHLPAHKAFVESLFRKQLMRIVFATETLAAGINMPARTTVITNMAKRGEGGTMNLLETANMLQMAGRAGRRGMDTDGTCVLVATPFEGVEEGIDILISEIKPVESQFSPGYALAVNLIARGKGKLDVAQTLVQKSFAIWEKQQAQEKLETVKEIHGDAFDEIIEQVAHEQFLDCLNDLIGKDRNKKVFDILEDKQLLKKASKSFTGLNQILNLEESTLGYLEKELQAINQIDDDLDKDGMLDLLSEDNVNIETEILNQKRRIRKANEDVSNHIMTYMAVEANTLLKSSITGVDDLKAALRLSRKNSVDIEADSNVTPTELTYFVKSAVTMNRKRRKQKNAAKSNDMGNSALIDQLANAEEEDDSLEDLCALINVLQAYGCIVPTDESSDKSSPSYRITTAGENVGLLGLDNSLWALGKTRFTTKIFTGFRSLH</sequence>
<evidence type="ECO:0000259" key="9">
    <source>
        <dbReference type="PROSITE" id="PS51194"/>
    </source>
</evidence>
<protein>
    <recommendedName>
        <fullName evidence="11">RNA helicase</fullName>
    </recommendedName>
</protein>
<feature type="chain" id="PRO_5030556887" description="RNA helicase" evidence="7">
    <location>
        <begin position="16"/>
        <end position="1009"/>
    </location>
</feature>
<keyword evidence="4" id="KW-0067">ATP-binding</keyword>
<dbReference type="GO" id="GO:0004386">
    <property type="term" value="F:helicase activity"/>
    <property type="evidence" value="ECO:0007669"/>
    <property type="project" value="UniProtKB-KW"/>
</dbReference>
<feature type="region of interest" description="Disordered" evidence="6">
    <location>
        <begin position="365"/>
        <end position="394"/>
    </location>
</feature>
<dbReference type="EMBL" id="HBIO01005547">
    <property type="protein sequence ID" value="CAE0459099.1"/>
    <property type="molecule type" value="Transcribed_RNA"/>
</dbReference>
<keyword evidence="5" id="KW-0175">Coiled coil</keyword>
<reference evidence="10" key="1">
    <citation type="submission" date="2021-01" db="EMBL/GenBank/DDBJ databases">
        <authorList>
            <person name="Corre E."/>
            <person name="Pelletier E."/>
            <person name="Niang G."/>
            <person name="Scheremetjew M."/>
            <person name="Finn R."/>
            <person name="Kale V."/>
            <person name="Holt S."/>
            <person name="Cochrane G."/>
            <person name="Meng A."/>
            <person name="Brown T."/>
            <person name="Cohen L."/>
        </authorList>
    </citation>
    <scope>NUCLEOTIDE SEQUENCE</scope>
    <source>
        <strain evidence="10">MM31A-1</strain>
    </source>
</reference>
<dbReference type="PANTHER" id="PTHR12131">
    <property type="entry name" value="ATP-DEPENDENT RNA AND DNA HELICASE"/>
    <property type="match status" value="1"/>
</dbReference>
<dbReference type="PANTHER" id="PTHR12131:SF1">
    <property type="entry name" value="ATP-DEPENDENT RNA HELICASE SUPV3L1, MITOCHONDRIAL-RELATED"/>
    <property type="match status" value="1"/>
</dbReference>
<dbReference type="InterPro" id="IPR050699">
    <property type="entry name" value="RNA-DNA_Helicase"/>
</dbReference>
<feature type="domain" description="Helicase ATP-binding" evidence="8">
    <location>
        <begin position="75"/>
        <end position="254"/>
    </location>
</feature>
<feature type="compositionally biased region" description="Basic and acidic residues" evidence="6">
    <location>
        <begin position="474"/>
        <end position="484"/>
    </location>
</feature>
<name>A0A7S3PY36_9STRA</name>
<dbReference type="SUPFAM" id="SSF52540">
    <property type="entry name" value="P-loop containing nucleoside triphosphate hydrolases"/>
    <property type="match status" value="2"/>
</dbReference>
<evidence type="ECO:0000256" key="4">
    <source>
        <dbReference type="ARBA" id="ARBA00022840"/>
    </source>
</evidence>
<gene>
    <name evidence="10" type="ORF">CDEB00056_LOCUS3940</name>
</gene>
<dbReference type="InterPro" id="IPR027417">
    <property type="entry name" value="P-loop_NTPase"/>
</dbReference>
<evidence type="ECO:0000313" key="10">
    <source>
        <dbReference type="EMBL" id="CAE0459099.1"/>
    </source>
</evidence>
<dbReference type="GO" id="GO:0070478">
    <property type="term" value="P:nuclear-transcribed mRNA catabolic process, 3'-5' exonucleolytic nonsense-mediated decay"/>
    <property type="evidence" value="ECO:0007669"/>
    <property type="project" value="TreeGrafter"/>
</dbReference>
<dbReference type="Gene3D" id="3.40.50.300">
    <property type="entry name" value="P-loop containing nucleotide triphosphate hydrolases"/>
    <property type="match status" value="2"/>
</dbReference>
<feature type="signal peptide" evidence="7">
    <location>
        <begin position="1"/>
        <end position="15"/>
    </location>
</feature>
<dbReference type="Pfam" id="PF00271">
    <property type="entry name" value="Helicase_C"/>
    <property type="match status" value="1"/>
</dbReference>